<dbReference type="InterPro" id="IPR016167">
    <property type="entry name" value="FAD-bd_PCMH_sub1"/>
</dbReference>
<dbReference type="InterPro" id="IPR036318">
    <property type="entry name" value="FAD-bd_PCMH-like_sf"/>
</dbReference>
<evidence type="ECO:0000256" key="10">
    <source>
        <dbReference type="ARBA" id="ARBA00022827"/>
    </source>
</evidence>
<keyword evidence="15 19" id="KW-0131">Cell cycle</keyword>
<keyword evidence="16 19" id="KW-0961">Cell wall biogenesis/degradation</keyword>
<evidence type="ECO:0000256" key="7">
    <source>
        <dbReference type="ARBA" id="ARBA00022490"/>
    </source>
</evidence>
<comment type="subcellular location">
    <subcellularLocation>
        <location evidence="3 19">Cytoplasm</location>
    </subcellularLocation>
</comment>
<dbReference type="SUPFAM" id="SSF56176">
    <property type="entry name" value="FAD-binding/transporter-associated domain-like"/>
    <property type="match status" value="1"/>
</dbReference>
<evidence type="ECO:0000256" key="11">
    <source>
        <dbReference type="ARBA" id="ARBA00022857"/>
    </source>
</evidence>
<dbReference type="RefSeq" id="WP_119089101.1">
    <property type="nucleotide sequence ID" value="NZ_QXIS01000024.1"/>
</dbReference>
<accession>A0A398CU12</accession>
<evidence type="ECO:0000256" key="1">
    <source>
        <dbReference type="ARBA" id="ARBA00001974"/>
    </source>
</evidence>
<reference evidence="21 22" key="1">
    <citation type="submission" date="2018-09" db="EMBL/GenBank/DDBJ databases">
        <title>Discovery and Ecogenomic Context for Candidatus Cryosericales, a Global Caldiserica Order Active in Thawing Permafrost.</title>
        <authorList>
            <person name="Martinez M.A."/>
            <person name="Woodcroft B.J."/>
            <person name="Ignacio Espinoza J.C."/>
            <person name="Zayed A."/>
            <person name="Singleton C.M."/>
            <person name="Boyd J."/>
            <person name="Li Y.-F."/>
            <person name="Purvine S."/>
            <person name="Maughan H."/>
            <person name="Hodgkins S.B."/>
            <person name="Anderson D."/>
            <person name="Sederholm M."/>
            <person name="Temperton B."/>
            <person name="Saleska S.R."/>
            <person name="Tyson G.W."/>
            <person name="Rich V.I."/>
        </authorList>
    </citation>
    <scope>NUCLEOTIDE SEQUENCE [LARGE SCALE GENOMIC DNA]</scope>
    <source>
        <strain evidence="21 22">SMC7</strain>
    </source>
</reference>
<dbReference type="HAMAP" id="MF_00037">
    <property type="entry name" value="MurB"/>
    <property type="match status" value="1"/>
</dbReference>
<dbReference type="GO" id="GO:0005829">
    <property type="term" value="C:cytosol"/>
    <property type="evidence" value="ECO:0007669"/>
    <property type="project" value="TreeGrafter"/>
</dbReference>
<dbReference type="PANTHER" id="PTHR21071">
    <property type="entry name" value="UDP-N-ACETYLENOLPYRUVOYLGLUCOSAMINE REDUCTASE"/>
    <property type="match status" value="1"/>
</dbReference>
<keyword evidence="11 19" id="KW-0521">NADP</keyword>
<dbReference type="Gene3D" id="3.30.465.10">
    <property type="match status" value="1"/>
</dbReference>
<evidence type="ECO:0000256" key="19">
    <source>
        <dbReference type="HAMAP-Rule" id="MF_00037"/>
    </source>
</evidence>
<dbReference type="Proteomes" id="UP000266328">
    <property type="component" value="Unassembled WGS sequence"/>
</dbReference>
<protein>
    <recommendedName>
        <fullName evidence="6 19">UDP-N-acetylenolpyruvoylglucosamine reductase</fullName>
        <ecNumber evidence="5 19">1.3.1.98</ecNumber>
    </recommendedName>
    <alternativeName>
        <fullName evidence="17 19">UDP-N-acetylmuramate dehydrogenase</fullName>
    </alternativeName>
</protein>
<keyword evidence="7 19" id="KW-0963">Cytoplasm</keyword>
<evidence type="ECO:0000256" key="18">
    <source>
        <dbReference type="ARBA" id="ARBA00048914"/>
    </source>
</evidence>
<keyword evidence="8 19" id="KW-0132">Cell division</keyword>
<evidence type="ECO:0000256" key="16">
    <source>
        <dbReference type="ARBA" id="ARBA00023316"/>
    </source>
</evidence>
<comment type="cofactor">
    <cofactor evidence="1 19">
        <name>FAD</name>
        <dbReference type="ChEBI" id="CHEBI:57692"/>
    </cofactor>
</comment>
<comment type="catalytic activity">
    <reaction evidence="18 19">
        <text>UDP-N-acetyl-alpha-D-muramate + NADP(+) = UDP-N-acetyl-3-O-(1-carboxyvinyl)-alpha-D-glucosamine + NADPH + H(+)</text>
        <dbReference type="Rhea" id="RHEA:12248"/>
        <dbReference type="ChEBI" id="CHEBI:15378"/>
        <dbReference type="ChEBI" id="CHEBI:57783"/>
        <dbReference type="ChEBI" id="CHEBI:58349"/>
        <dbReference type="ChEBI" id="CHEBI:68483"/>
        <dbReference type="ChEBI" id="CHEBI:70757"/>
        <dbReference type="EC" id="1.3.1.98"/>
    </reaction>
</comment>
<keyword evidence="13 19" id="KW-0573">Peptidoglycan synthesis</keyword>
<comment type="similarity">
    <text evidence="19">Belongs to the MurB family.</text>
</comment>
<keyword evidence="12 19" id="KW-0133">Cell shape</keyword>
<dbReference type="PROSITE" id="PS51387">
    <property type="entry name" value="FAD_PCMH"/>
    <property type="match status" value="1"/>
</dbReference>
<proteinExistence type="inferred from homology"/>
<dbReference type="Gene3D" id="3.90.78.10">
    <property type="entry name" value="UDP-N-acetylenolpyruvoylglucosamine reductase, C-terminal domain"/>
    <property type="match status" value="1"/>
</dbReference>
<dbReference type="Gene3D" id="3.30.43.10">
    <property type="entry name" value="Uridine Diphospho-n-acetylenolpyruvylglucosamine Reductase, domain 2"/>
    <property type="match status" value="1"/>
</dbReference>
<keyword evidence="14 19" id="KW-0560">Oxidoreductase</keyword>
<dbReference type="GO" id="GO:0051301">
    <property type="term" value="P:cell division"/>
    <property type="evidence" value="ECO:0007669"/>
    <property type="project" value="UniProtKB-KW"/>
</dbReference>
<evidence type="ECO:0000256" key="9">
    <source>
        <dbReference type="ARBA" id="ARBA00022630"/>
    </source>
</evidence>
<evidence type="ECO:0000313" key="22">
    <source>
        <dbReference type="Proteomes" id="UP000266328"/>
    </source>
</evidence>
<evidence type="ECO:0000256" key="8">
    <source>
        <dbReference type="ARBA" id="ARBA00022618"/>
    </source>
</evidence>
<evidence type="ECO:0000256" key="2">
    <source>
        <dbReference type="ARBA" id="ARBA00003921"/>
    </source>
</evidence>
<gene>
    <name evidence="19" type="primary">murB</name>
    <name evidence="21" type="ORF">SMC7_04210</name>
</gene>
<dbReference type="NCBIfam" id="NF010480">
    <property type="entry name" value="PRK13905.1"/>
    <property type="match status" value="1"/>
</dbReference>
<keyword evidence="9 19" id="KW-0285">Flavoprotein</keyword>
<dbReference type="NCBIfam" id="TIGR00179">
    <property type="entry name" value="murB"/>
    <property type="match status" value="1"/>
</dbReference>
<comment type="caution">
    <text evidence="21">The sequence shown here is derived from an EMBL/GenBank/DDBJ whole genome shotgun (WGS) entry which is preliminary data.</text>
</comment>
<dbReference type="InterPro" id="IPR016169">
    <property type="entry name" value="FAD-bd_PCMH_sub2"/>
</dbReference>
<evidence type="ECO:0000256" key="14">
    <source>
        <dbReference type="ARBA" id="ARBA00023002"/>
    </source>
</evidence>
<sequence length="303" mass="33080">MVNSVIDKFRRRVEQRVLTKEPLSSYTSFRIGGPAECLYTPYGEEDLVCALRAARALKVPTTVLGNGTNVLVSDRGVEGLVVRLTETSLQPLMEKGLVLARAPMPLSSLLDFAMHQNLSGLEYLVSIPGTVGGAVYMNAGSFSQAISTHLAYVEVLDRNLEYVVKKHEDVDFDYRYSEFQESGAIILGAAFDLEAGDGATIRSTAARIRSEKHAKQSWEHPNAGSIFTNPPTTYAGKLIEEAGCKGLQVGQAQVSVKHANFIVNLGGATALDVVRLMDIVVQRVYARFNVRLSPEIRLLGDFS</sequence>
<dbReference type="GO" id="GO:0071949">
    <property type="term" value="F:FAD binding"/>
    <property type="evidence" value="ECO:0007669"/>
    <property type="project" value="InterPro"/>
</dbReference>
<evidence type="ECO:0000256" key="13">
    <source>
        <dbReference type="ARBA" id="ARBA00022984"/>
    </source>
</evidence>
<dbReference type="GO" id="GO:0008360">
    <property type="term" value="P:regulation of cell shape"/>
    <property type="evidence" value="ECO:0007669"/>
    <property type="project" value="UniProtKB-KW"/>
</dbReference>
<dbReference type="OrthoDB" id="9804753at2"/>
<evidence type="ECO:0000259" key="20">
    <source>
        <dbReference type="PROSITE" id="PS51387"/>
    </source>
</evidence>
<dbReference type="GO" id="GO:0009252">
    <property type="term" value="P:peptidoglycan biosynthetic process"/>
    <property type="evidence" value="ECO:0007669"/>
    <property type="project" value="UniProtKB-UniRule"/>
</dbReference>
<dbReference type="InterPro" id="IPR003170">
    <property type="entry name" value="MurB"/>
</dbReference>
<evidence type="ECO:0000313" key="21">
    <source>
        <dbReference type="EMBL" id="RIE06115.1"/>
    </source>
</evidence>
<dbReference type="InterPro" id="IPR016166">
    <property type="entry name" value="FAD-bd_PCMH"/>
</dbReference>
<dbReference type="AlphaFoldDB" id="A0A398CU12"/>
<dbReference type="InterPro" id="IPR011601">
    <property type="entry name" value="MurB_C"/>
</dbReference>
<dbReference type="SUPFAM" id="SSF56194">
    <property type="entry name" value="Uridine diphospho-N-Acetylenolpyruvylglucosamine reductase, MurB, C-terminal domain"/>
    <property type="match status" value="1"/>
</dbReference>
<evidence type="ECO:0000256" key="6">
    <source>
        <dbReference type="ARBA" id="ARBA00015188"/>
    </source>
</evidence>
<evidence type="ECO:0000256" key="12">
    <source>
        <dbReference type="ARBA" id="ARBA00022960"/>
    </source>
</evidence>
<keyword evidence="10 19" id="KW-0274">FAD</keyword>
<feature type="active site" description="Proton donor" evidence="19">
    <location>
        <position position="225"/>
    </location>
</feature>
<feature type="domain" description="FAD-binding PCMH-type" evidence="20">
    <location>
        <begin position="30"/>
        <end position="213"/>
    </location>
</feature>
<dbReference type="EMBL" id="QXIS01000024">
    <property type="protein sequence ID" value="RIE06115.1"/>
    <property type="molecule type" value="Genomic_DNA"/>
</dbReference>
<dbReference type="GO" id="GO:0071555">
    <property type="term" value="P:cell wall organization"/>
    <property type="evidence" value="ECO:0007669"/>
    <property type="project" value="UniProtKB-KW"/>
</dbReference>
<feature type="active site" evidence="19">
    <location>
        <position position="295"/>
    </location>
</feature>
<dbReference type="InterPro" id="IPR036635">
    <property type="entry name" value="MurB_C_sf"/>
</dbReference>
<feature type="active site" evidence="19">
    <location>
        <position position="175"/>
    </location>
</feature>
<comment type="function">
    <text evidence="2 19">Cell wall formation.</text>
</comment>
<evidence type="ECO:0000256" key="5">
    <source>
        <dbReference type="ARBA" id="ARBA00012518"/>
    </source>
</evidence>
<dbReference type="GO" id="GO:0008762">
    <property type="term" value="F:UDP-N-acetylmuramate dehydrogenase activity"/>
    <property type="evidence" value="ECO:0007669"/>
    <property type="project" value="UniProtKB-UniRule"/>
</dbReference>
<organism evidence="21 22">
    <name type="scientific">Candidatus Cryosericum terrychapinii</name>
    <dbReference type="NCBI Taxonomy" id="2290919"/>
    <lineage>
        <taxon>Bacteria</taxon>
        <taxon>Pseudomonadati</taxon>
        <taxon>Caldisericota/Cryosericota group</taxon>
        <taxon>Candidatus Cryosericota</taxon>
        <taxon>Candidatus Cryosericia</taxon>
        <taxon>Candidatus Cryosericales</taxon>
        <taxon>Candidatus Cryosericaceae</taxon>
        <taxon>Candidatus Cryosericum</taxon>
    </lineage>
</organism>
<dbReference type="EC" id="1.3.1.98" evidence="5 19"/>
<dbReference type="Pfam" id="PF02873">
    <property type="entry name" value="MurB_C"/>
    <property type="match status" value="1"/>
</dbReference>
<comment type="pathway">
    <text evidence="4 19">Cell wall biogenesis; peptidoglycan biosynthesis.</text>
</comment>
<keyword evidence="22" id="KW-1185">Reference proteome</keyword>
<dbReference type="UniPathway" id="UPA00219"/>
<dbReference type="InterPro" id="IPR006094">
    <property type="entry name" value="Oxid_FAD_bind_N"/>
</dbReference>
<evidence type="ECO:0000256" key="3">
    <source>
        <dbReference type="ARBA" id="ARBA00004496"/>
    </source>
</evidence>
<evidence type="ECO:0000256" key="17">
    <source>
        <dbReference type="ARBA" id="ARBA00031026"/>
    </source>
</evidence>
<dbReference type="Pfam" id="PF01565">
    <property type="entry name" value="FAD_binding_4"/>
    <property type="match status" value="1"/>
</dbReference>
<dbReference type="PANTHER" id="PTHR21071:SF4">
    <property type="entry name" value="UDP-N-ACETYLENOLPYRUVOYLGLUCOSAMINE REDUCTASE"/>
    <property type="match status" value="1"/>
</dbReference>
<evidence type="ECO:0000256" key="4">
    <source>
        <dbReference type="ARBA" id="ARBA00004752"/>
    </source>
</evidence>
<evidence type="ECO:0000256" key="15">
    <source>
        <dbReference type="ARBA" id="ARBA00023306"/>
    </source>
</evidence>
<name>A0A398CU12_9BACT</name>